<gene>
    <name evidence="2" type="ORF">LARSCL_LOCUS8467</name>
</gene>
<feature type="non-terminal residue" evidence="2">
    <location>
        <position position="1"/>
    </location>
</feature>
<accession>A0AAV1ZWA2</accession>
<sequence>FLTWFVSWWIVSKSLLFFIQIRVPSIKKKDVSIMKPPHTNALIC</sequence>
<proteinExistence type="predicted"/>
<evidence type="ECO:0000256" key="1">
    <source>
        <dbReference type="SAM" id="Phobius"/>
    </source>
</evidence>
<dbReference type="Proteomes" id="UP001497382">
    <property type="component" value="Unassembled WGS sequence"/>
</dbReference>
<evidence type="ECO:0008006" key="4">
    <source>
        <dbReference type="Google" id="ProtNLM"/>
    </source>
</evidence>
<dbReference type="EMBL" id="CAXIEN010000091">
    <property type="protein sequence ID" value="CAL1276133.1"/>
    <property type="molecule type" value="Genomic_DNA"/>
</dbReference>
<dbReference type="AlphaFoldDB" id="A0AAV1ZWA2"/>
<feature type="transmembrane region" description="Helical" evidence="1">
    <location>
        <begin position="6"/>
        <end position="25"/>
    </location>
</feature>
<comment type="caution">
    <text evidence="2">The sequence shown here is derived from an EMBL/GenBank/DDBJ whole genome shotgun (WGS) entry which is preliminary data.</text>
</comment>
<evidence type="ECO:0000313" key="2">
    <source>
        <dbReference type="EMBL" id="CAL1276133.1"/>
    </source>
</evidence>
<keyword evidence="1" id="KW-1133">Transmembrane helix</keyword>
<name>A0AAV1ZWA2_9ARAC</name>
<evidence type="ECO:0000313" key="3">
    <source>
        <dbReference type="Proteomes" id="UP001497382"/>
    </source>
</evidence>
<keyword evidence="3" id="KW-1185">Reference proteome</keyword>
<reference evidence="2 3" key="1">
    <citation type="submission" date="2024-04" db="EMBL/GenBank/DDBJ databases">
        <authorList>
            <person name="Rising A."/>
            <person name="Reimegard J."/>
            <person name="Sonavane S."/>
            <person name="Akerstrom W."/>
            <person name="Nylinder S."/>
            <person name="Hedman E."/>
            <person name="Kallberg Y."/>
        </authorList>
    </citation>
    <scope>NUCLEOTIDE SEQUENCE [LARGE SCALE GENOMIC DNA]</scope>
</reference>
<organism evidence="2 3">
    <name type="scientific">Larinioides sclopetarius</name>
    <dbReference type="NCBI Taxonomy" id="280406"/>
    <lineage>
        <taxon>Eukaryota</taxon>
        <taxon>Metazoa</taxon>
        <taxon>Ecdysozoa</taxon>
        <taxon>Arthropoda</taxon>
        <taxon>Chelicerata</taxon>
        <taxon>Arachnida</taxon>
        <taxon>Araneae</taxon>
        <taxon>Araneomorphae</taxon>
        <taxon>Entelegynae</taxon>
        <taxon>Araneoidea</taxon>
        <taxon>Araneidae</taxon>
        <taxon>Larinioides</taxon>
    </lineage>
</organism>
<keyword evidence="1" id="KW-0472">Membrane</keyword>
<keyword evidence="1" id="KW-0812">Transmembrane</keyword>
<protein>
    <recommendedName>
        <fullName evidence="4">ATP synthase subunit 8</fullName>
    </recommendedName>
</protein>